<evidence type="ECO:0000256" key="1">
    <source>
        <dbReference type="ARBA" id="ARBA00004442"/>
    </source>
</evidence>
<protein>
    <submittedName>
        <fullName evidence="9">Outer membrane protein TolC</fullName>
    </submittedName>
</protein>
<evidence type="ECO:0000256" key="7">
    <source>
        <dbReference type="ARBA" id="ARBA00023237"/>
    </source>
</evidence>
<keyword evidence="7" id="KW-0998">Cell outer membrane</keyword>
<dbReference type="Pfam" id="PF02321">
    <property type="entry name" value="OEP"/>
    <property type="match status" value="2"/>
</dbReference>
<dbReference type="AlphaFoldDB" id="A0A1M6KU81"/>
<dbReference type="GO" id="GO:0015288">
    <property type="term" value="F:porin activity"/>
    <property type="evidence" value="ECO:0007669"/>
    <property type="project" value="TreeGrafter"/>
</dbReference>
<accession>A0A1M6KU81</accession>
<comment type="subcellular location">
    <subcellularLocation>
        <location evidence="1">Cell outer membrane</location>
    </subcellularLocation>
</comment>
<evidence type="ECO:0000256" key="5">
    <source>
        <dbReference type="ARBA" id="ARBA00022692"/>
    </source>
</evidence>
<evidence type="ECO:0000256" key="4">
    <source>
        <dbReference type="ARBA" id="ARBA00022452"/>
    </source>
</evidence>
<name>A0A1M6KU81_9FLAO</name>
<dbReference type="PANTHER" id="PTHR30026:SF20">
    <property type="entry name" value="OUTER MEMBRANE PROTEIN TOLC"/>
    <property type="match status" value="1"/>
</dbReference>
<keyword evidence="10" id="KW-1185">Reference proteome</keyword>
<dbReference type="OrthoDB" id="680214at2"/>
<evidence type="ECO:0000256" key="8">
    <source>
        <dbReference type="SAM" id="SignalP"/>
    </source>
</evidence>
<dbReference type="STRING" id="683124.SAMN05444337_2296"/>
<keyword evidence="6" id="KW-0472">Membrane</keyword>
<dbReference type="PANTHER" id="PTHR30026">
    <property type="entry name" value="OUTER MEMBRANE PROTEIN TOLC"/>
    <property type="match status" value="1"/>
</dbReference>
<dbReference type="RefSeq" id="WP_072785189.1">
    <property type="nucleotide sequence ID" value="NZ_CP045292.1"/>
</dbReference>
<dbReference type="GO" id="GO:1990281">
    <property type="term" value="C:efflux pump complex"/>
    <property type="evidence" value="ECO:0007669"/>
    <property type="project" value="TreeGrafter"/>
</dbReference>
<dbReference type="GO" id="GO:0009279">
    <property type="term" value="C:cell outer membrane"/>
    <property type="evidence" value="ECO:0007669"/>
    <property type="project" value="UniProtKB-SubCell"/>
</dbReference>
<keyword evidence="3" id="KW-0813">Transport</keyword>
<evidence type="ECO:0000313" key="9">
    <source>
        <dbReference type="EMBL" id="SHJ62410.1"/>
    </source>
</evidence>
<dbReference type="Proteomes" id="UP000184232">
    <property type="component" value="Unassembled WGS sequence"/>
</dbReference>
<sequence length="434" mass="48402">MKNKTIILFGLLMSSLFAFSQEPKKLSLKDVVELATTKSNQANLATVKTQTAEAEVIQAKNKQYPNLSLSGQYQRITQPNISSPVLFQGSVSGESFGNINQILLGNANASIPLFNGLKINQNIKAHENLLQAEIAQENQTKENLANYAIALYFNIYKTQQTLTILNDNLKSAQQRVTDFKNMEDNGLLAHNDLLKAQLQASNIELSIEKSKKDINVLNYKLASILNLDENTSFDIVKEDIELLNVVQTSNSSIERSDLSALNHQFEASKNQIKIAQGNYFPTVNLIGGYVAADIHNFLTVTNAMNFGVGVSYDLSGIFKNNAEVKIAKSKSEEVKFSTSILEKQINEEVKNAEENYLLAQKQFNVYQKAAEQSDENYRIVKDKYDNGLSSTNDLLEANAEQIQASINKTISQADILQKYYELQYAKGTLIKTIN</sequence>
<feature type="signal peptide" evidence="8">
    <location>
        <begin position="1"/>
        <end position="20"/>
    </location>
</feature>
<comment type="similarity">
    <text evidence="2">Belongs to the outer membrane factor (OMF) (TC 1.B.17) family.</text>
</comment>
<evidence type="ECO:0000256" key="2">
    <source>
        <dbReference type="ARBA" id="ARBA00007613"/>
    </source>
</evidence>
<feature type="chain" id="PRO_5009919080" evidence="8">
    <location>
        <begin position="21"/>
        <end position="434"/>
    </location>
</feature>
<evidence type="ECO:0000313" key="10">
    <source>
        <dbReference type="Proteomes" id="UP000184232"/>
    </source>
</evidence>
<dbReference type="GO" id="GO:0015562">
    <property type="term" value="F:efflux transmembrane transporter activity"/>
    <property type="evidence" value="ECO:0007669"/>
    <property type="project" value="InterPro"/>
</dbReference>
<keyword evidence="5" id="KW-0812">Transmembrane</keyword>
<dbReference type="EMBL" id="FQZH01000005">
    <property type="protein sequence ID" value="SHJ62410.1"/>
    <property type="molecule type" value="Genomic_DNA"/>
</dbReference>
<dbReference type="InterPro" id="IPR003423">
    <property type="entry name" value="OMP_efflux"/>
</dbReference>
<gene>
    <name evidence="9" type="ORF">SAMN05444337_2296</name>
</gene>
<dbReference type="InterPro" id="IPR051906">
    <property type="entry name" value="TolC-like"/>
</dbReference>
<keyword evidence="4" id="KW-1134">Transmembrane beta strand</keyword>
<evidence type="ECO:0000256" key="6">
    <source>
        <dbReference type="ARBA" id="ARBA00023136"/>
    </source>
</evidence>
<dbReference type="SUPFAM" id="SSF56954">
    <property type="entry name" value="Outer membrane efflux proteins (OEP)"/>
    <property type="match status" value="1"/>
</dbReference>
<dbReference type="Gene3D" id="1.20.1600.10">
    <property type="entry name" value="Outer membrane efflux proteins (OEP)"/>
    <property type="match status" value="1"/>
</dbReference>
<reference evidence="9 10" key="1">
    <citation type="submission" date="2016-11" db="EMBL/GenBank/DDBJ databases">
        <authorList>
            <person name="Jaros S."/>
            <person name="Januszkiewicz K."/>
            <person name="Wedrychowicz H."/>
        </authorList>
    </citation>
    <scope>NUCLEOTIDE SEQUENCE [LARGE SCALE GENOMIC DNA]</scope>
    <source>
        <strain evidence="9 10">DSM 22807</strain>
    </source>
</reference>
<evidence type="ECO:0000256" key="3">
    <source>
        <dbReference type="ARBA" id="ARBA00022448"/>
    </source>
</evidence>
<keyword evidence="8" id="KW-0732">Signal</keyword>
<organism evidence="9 10">
    <name type="scientific">Flavobacterium haoranii</name>
    <dbReference type="NCBI Taxonomy" id="683124"/>
    <lineage>
        <taxon>Bacteria</taxon>
        <taxon>Pseudomonadati</taxon>
        <taxon>Bacteroidota</taxon>
        <taxon>Flavobacteriia</taxon>
        <taxon>Flavobacteriales</taxon>
        <taxon>Flavobacteriaceae</taxon>
        <taxon>Flavobacterium</taxon>
    </lineage>
</organism>
<proteinExistence type="inferred from homology"/>